<reference evidence="2" key="3">
    <citation type="submission" date="2023-06" db="EMBL/GenBank/DDBJ databases">
        <authorList>
            <person name="Lucena T."/>
            <person name="Sun Q."/>
        </authorList>
    </citation>
    <scope>NUCLEOTIDE SEQUENCE</scope>
    <source>
        <strain evidence="2">CECT 7184</strain>
    </source>
</reference>
<dbReference type="EMBL" id="JAUFQU010000001">
    <property type="protein sequence ID" value="MDN3707620.1"/>
    <property type="molecule type" value="Genomic_DNA"/>
</dbReference>
<dbReference type="InterPro" id="IPR036249">
    <property type="entry name" value="Thioredoxin-like_sf"/>
</dbReference>
<evidence type="ECO:0000313" key="2">
    <source>
        <dbReference type="EMBL" id="MDN3709724.1"/>
    </source>
</evidence>
<dbReference type="RefSeq" id="WP_290363590.1">
    <property type="nucleotide sequence ID" value="NZ_JAUFQU010000001.1"/>
</dbReference>
<evidence type="ECO:0000313" key="3">
    <source>
        <dbReference type="Proteomes" id="UP001242368"/>
    </source>
</evidence>
<dbReference type="EMBL" id="JAUFQU010000054">
    <property type="protein sequence ID" value="MDN3709724.1"/>
    <property type="molecule type" value="Genomic_DNA"/>
</dbReference>
<dbReference type="SUPFAM" id="SSF52833">
    <property type="entry name" value="Thioredoxin-like"/>
    <property type="match status" value="1"/>
</dbReference>
<reference evidence="3" key="2">
    <citation type="journal article" date="2019" name="Int. J. Syst. Evol. Microbiol.">
        <title>The Global Catalogue of Microorganisms (GCM) 10K type strain sequencing project: providing services to taxonomists for standard genome sequencing and annotation.</title>
        <authorList>
            <consortium name="The Broad Institute Genomics Platform"/>
            <consortium name="The Broad Institute Genome Sequencing Center for Infectious Disease"/>
            <person name="Wu L."/>
            <person name="Ma J."/>
        </authorList>
    </citation>
    <scope>NUCLEOTIDE SEQUENCE [LARGE SCALE GENOMIC DNA]</scope>
    <source>
        <strain evidence="3">CECT 7184</strain>
    </source>
</reference>
<keyword evidence="3" id="KW-1185">Reference proteome</keyword>
<reference evidence="2" key="1">
    <citation type="journal article" date="2014" name="Int. J. Syst. Evol. Microbiol.">
        <title>Complete genome of a new Firmicutes species belonging to the dominant human colonic microbiota ('Ruminococcus bicirculans') reveals two chromosomes and a selective capacity to utilize plant glucans.</title>
        <authorList>
            <consortium name="NISC Comparative Sequencing Program"/>
            <person name="Wegmann U."/>
            <person name="Louis P."/>
            <person name="Goesmann A."/>
            <person name="Henrissat B."/>
            <person name="Duncan S.H."/>
            <person name="Flint H.J."/>
        </authorList>
    </citation>
    <scope>NUCLEOTIDE SEQUENCE</scope>
    <source>
        <strain evidence="2">CECT 7184</strain>
    </source>
</reference>
<accession>A0ABT8CZR8</accession>
<evidence type="ECO:0000313" key="1">
    <source>
        <dbReference type="EMBL" id="MDN3707620.1"/>
    </source>
</evidence>
<name>A0ABT8CZR8_9FLAO</name>
<dbReference type="Pfam" id="PF14595">
    <property type="entry name" value="Thioredoxin_9"/>
    <property type="match status" value="1"/>
</dbReference>
<organism evidence="2 3">
    <name type="scientific">Paenimyroides ceti</name>
    <dbReference type="NCBI Taxonomy" id="395087"/>
    <lineage>
        <taxon>Bacteria</taxon>
        <taxon>Pseudomonadati</taxon>
        <taxon>Bacteroidota</taxon>
        <taxon>Flavobacteriia</taxon>
        <taxon>Flavobacteriales</taxon>
        <taxon>Flavobacteriaceae</taxon>
        <taxon>Paenimyroides</taxon>
    </lineage>
</organism>
<proteinExistence type="predicted"/>
<gene>
    <name evidence="1" type="ORF">QW060_10840</name>
    <name evidence="2" type="ORF">QW060_22520</name>
</gene>
<dbReference type="Gene3D" id="3.40.30.10">
    <property type="entry name" value="Glutaredoxin"/>
    <property type="match status" value="1"/>
</dbReference>
<dbReference type="Proteomes" id="UP001242368">
    <property type="component" value="Unassembled WGS sequence"/>
</dbReference>
<protein>
    <submittedName>
        <fullName evidence="2">Thioredoxin family protein</fullName>
    </submittedName>
</protein>
<sequence>MKQLYEQSITKSYTYKAYRDLVDTLITESKSTGDTQSDEILAYSKLNAQRMNRLDKTVVVTDEVKESLKNISKKYIWLVLSEGWCGDAAQILPVMNKMAEVTPFVELKIVLRDENKELMDHYLTNGGRSIPKMIILEADTMEEVSNWGPRPSGAVALVEDLKNKYGGINEELKTALQKWYNDDKGVSIQKEILELHP</sequence>
<comment type="caution">
    <text evidence="2">The sequence shown here is derived from an EMBL/GenBank/DDBJ whole genome shotgun (WGS) entry which is preliminary data.</text>
</comment>